<organism evidence="3 4">
    <name type="scientific">Nepenthes gracilis</name>
    <name type="common">Slender pitcher plant</name>
    <dbReference type="NCBI Taxonomy" id="150966"/>
    <lineage>
        <taxon>Eukaryota</taxon>
        <taxon>Viridiplantae</taxon>
        <taxon>Streptophyta</taxon>
        <taxon>Embryophyta</taxon>
        <taxon>Tracheophyta</taxon>
        <taxon>Spermatophyta</taxon>
        <taxon>Magnoliopsida</taxon>
        <taxon>eudicotyledons</taxon>
        <taxon>Gunneridae</taxon>
        <taxon>Pentapetalae</taxon>
        <taxon>Caryophyllales</taxon>
        <taxon>Nepenthaceae</taxon>
        <taxon>Nepenthes</taxon>
    </lineage>
</organism>
<dbReference type="PANTHER" id="PTHR47926">
    <property type="entry name" value="PENTATRICOPEPTIDE REPEAT-CONTAINING PROTEIN"/>
    <property type="match status" value="1"/>
</dbReference>
<feature type="repeat" description="PPR" evidence="2">
    <location>
        <begin position="209"/>
        <end position="243"/>
    </location>
</feature>
<dbReference type="NCBIfam" id="TIGR00756">
    <property type="entry name" value="PPR"/>
    <property type="match status" value="4"/>
</dbReference>
<dbReference type="InterPro" id="IPR011990">
    <property type="entry name" value="TPR-like_helical_dom_sf"/>
</dbReference>
<name>A0AAD3Y7M6_NEPGR</name>
<feature type="repeat" description="PPR" evidence="2">
    <location>
        <begin position="76"/>
        <end position="111"/>
    </location>
</feature>
<evidence type="ECO:0000256" key="1">
    <source>
        <dbReference type="ARBA" id="ARBA00022737"/>
    </source>
</evidence>
<keyword evidence="4" id="KW-1185">Reference proteome</keyword>
<accession>A0AAD3Y7M6</accession>
<dbReference type="Pfam" id="PF13041">
    <property type="entry name" value="PPR_2"/>
    <property type="match status" value="2"/>
</dbReference>
<proteinExistence type="predicted"/>
<dbReference type="EMBL" id="BSYO01000036">
    <property type="protein sequence ID" value="GMH29731.1"/>
    <property type="molecule type" value="Genomic_DNA"/>
</dbReference>
<dbReference type="InterPro" id="IPR002885">
    <property type="entry name" value="PPR_rpt"/>
</dbReference>
<dbReference type="AlphaFoldDB" id="A0AAD3Y7M6"/>
<protein>
    <recommendedName>
        <fullName evidence="5">Pentatricopeptide repeat-containing protein</fullName>
    </recommendedName>
</protein>
<dbReference type="Pfam" id="PF12854">
    <property type="entry name" value="PPR_1"/>
    <property type="match status" value="1"/>
</dbReference>
<dbReference type="FunFam" id="1.25.40.10:FF:000470">
    <property type="entry name" value="Pentatricopeptide repeat-containing protein At5g66520"/>
    <property type="match status" value="1"/>
</dbReference>
<evidence type="ECO:0008006" key="5">
    <source>
        <dbReference type="Google" id="ProtNLM"/>
    </source>
</evidence>
<evidence type="ECO:0000313" key="4">
    <source>
        <dbReference type="Proteomes" id="UP001279734"/>
    </source>
</evidence>
<dbReference type="Pfam" id="PF01535">
    <property type="entry name" value="PPR"/>
    <property type="match status" value="1"/>
</dbReference>
<evidence type="ECO:0000313" key="3">
    <source>
        <dbReference type="EMBL" id="GMH29731.1"/>
    </source>
</evidence>
<dbReference type="Gene3D" id="1.25.40.10">
    <property type="entry name" value="Tetratricopeptide repeat domain"/>
    <property type="match status" value="2"/>
</dbReference>
<keyword evidence="1" id="KW-0677">Repeat</keyword>
<dbReference type="GO" id="GO:0009451">
    <property type="term" value="P:RNA modification"/>
    <property type="evidence" value="ECO:0007669"/>
    <property type="project" value="InterPro"/>
</dbReference>
<dbReference type="InterPro" id="IPR046960">
    <property type="entry name" value="PPR_At4g14850-like_plant"/>
</dbReference>
<dbReference type="GO" id="GO:0003723">
    <property type="term" value="F:RNA binding"/>
    <property type="evidence" value="ECO:0007669"/>
    <property type="project" value="InterPro"/>
</dbReference>
<gene>
    <name evidence="3" type="ORF">Nepgr_031574</name>
</gene>
<reference evidence="3" key="1">
    <citation type="submission" date="2023-05" db="EMBL/GenBank/DDBJ databases">
        <title>Nepenthes gracilis genome sequencing.</title>
        <authorList>
            <person name="Fukushima K."/>
        </authorList>
    </citation>
    <scope>NUCLEOTIDE SEQUENCE</scope>
    <source>
        <strain evidence="3">SING2019-196</strain>
    </source>
</reference>
<dbReference type="SUPFAM" id="SSF48452">
    <property type="entry name" value="TPR-like"/>
    <property type="match status" value="1"/>
</dbReference>
<dbReference type="PROSITE" id="PS51375">
    <property type="entry name" value="PPR"/>
    <property type="match status" value="3"/>
</dbReference>
<dbReference type="PANTHER" id="PTHR47926:SF436">
    <property type="entry name" value="PENTATRICOPEPTIDE REPEAT-CONTAINING PROTEIN ELI1, CHLOROPLASTIC-LIKE ISOFORM X2"/>
    <property type="match status" value="1"/>
</dbReference>
<dbReference type="Proteomes" id="UP001279734">
    <property type="component" value="Unassembled WGS sequence"/>
</dbReference>
<evidence type="ECO:0000256" key="2">
    <source>
        <dbReference type="PROSITE-ProRule" id="PRU00708"/>
    </source>
</evidence>
<feature type="repeat" description="PPR" evidence="2">
    <location>
        <begin position="147"/>
        <end position="181"/>
    </location>
</feature>
<comment type="caution">
    <text evidence="3">The sequence shown here is derived from an EMBL/GenBank/DDBJ whole genome shotgun (WGS) entry which is preliminary data.</text>
</comment>
<sequence>MTMLVCCYSPPIPIRSFTDIVASIFELQQAHAYMIKTKLINDTFAASRLVAFAATNSDLPTIAYAHSIFSRIKYPNAYIWNVMIRAYASSPDPVHALLIFNQMLHSCGVVPDKYTYPFVLKACSGVGGLGEGRQVHGHAVKRGIKADIYVYNSLISMYARSGCFDIARKLLDKMLLRDVISWNALLSGYVDKGLMGSAQQLFDEMEERNAESWNFLISGYVKAGLIEEARKLFDEMNVKNVVSWNSLMTGVCSC</sequence>